<dbReference type="PANTHER" id="PTHR23132">
    <property type="entry name" value="D-ALANINE--D-ALANINE LIGASE"/>
    <property type="match status" value="1"/>
</dbReference>
<protein>
    <recommendedName>
        <fullName evidence="4">ATP-grasp domain-containing protein</fullName>
    </recommendedName>
</protein>
<feature type="domain" description="ATP-grasp" evidence="4">
    <location>
        <begin position="105"/>
        <end position="308"/>
    </location>
</feature>
<dbReference type="SUPFAM" id="SSF56059">
    <property type="entry name" value="Glutathione synthetase ATP-binding domain-like"/>
    <property type="match status" value="1"/>
</dbReference>
<dbReference type="PROSITE" id="PS50975">
    <property type="entry name" value="ATP_GRASP"/>
    <property type="match status" value="1"/>
</dbReference>
<dbReference type="AlphaFoldDB" id="A0A2M7VJ10"/>
<accession>A0A2M7VJ10</accession>
<sequence length="311" mass="35350">MKRKKINLAVIFYGNPEQLPANREQFSDLKKNLFDFNLKKYDFNKGERQKLLNDFKKKKIDVVLKNSYGRGHESDIESFLELNKIPYFGSDAKVTFLGTSKSLAKEIFRLAKLPVAKDVYVNKKIWNKSKAKIIKQVKEKIIIPCLIKDIGGTDSRGISVIKNNKQVERFLDQAVSKYGGVIVEQYIKNAYEATCLVVGNKNPIAYEPVGLIKKEEIISGKIKDQGIKTEIPANLPKTVIKQIKKLSIFAHKALGCKTFSRSDILVKNKKLYLIEVDVHPGFRSVSPTSLSAKYAGQSLNQLFLEFYKLIK</sequence>
<gene>
    <name evidence="5" type="ORF">COX74_01615</name>
</gene>
<evidence type="ECO:0000256" key="2">
    <source>
        <dbReference type="ARBA" id="ARBA00022598"/>
    </source>
</evidence>
<reference evidence="6" key="1">
    <citation type="submission" date="2017-09" db="EMBL/GenBank/DDBJ databases">
        <title>Depth-based differentiation of microbial function through sediment-hosted aquifers and enrichment of novel symbionts in the deep terrestrial subsurface.</title>
        <authorList>
            <person name="Probst A.J."/>
            <person name="Ladd B."/>
            <person name="Jarett J.K."/>
            <person name="Geller-Mcgrath D.E."/>
            <person name="Sieber C.M.K."/>
            <person name="Emerson J.B."/>
            <person name="Anantharaman K."/>
            <person name="Thomas B.C."/>
            <person name="Malmstrom R."/>
            <person name="Stieglmeier M."/>
            <person name="Klingl A."/>
            <person name="Woyke T."/>
            <person name="Ryan C.M."/>
            <person name="Banfield J.F."/>
        </authorList>
    </citation>
    <scope>NUCLEOTIDE SEQUENCE [LARGE SCALE GENOMIC DNA]</scope>
</reference>
<evidence type="ECO:0000259" key="4">
    <source>
        <dbReference type="PROSITE" id="PS50975"/>
    </source>
</evidence>
<proteinExistence type="inferred from homology"/>
<dbReference type="Gene3D" id="3.30.1490.20">
    <property type="entry name" value="ATP-grasp fold, A domain"/>
    <property type="match status" value="1"/>
</dbReference>
<comment type="similarity">
    <text evidence="1">Belongs to the D-alanine--D-alanine ligase family.</text>
</comment>
<dbReference type="InterPro" id="IPR011761">
    <property type="entry name" value="ATP-grasp"/>
</dbReference>
<evidence type="ECO:0000256" key="1">
    <source>
        <dbReference type="ARBA" id="ARBA00010871"/>
    </source>
</evidence>
<name>A0A2M7VJ10_9BACT</name>
<keyword evidence="2" id="KW-0436">Ligase</keyword>
<organism evidence="5 6">
    <name type="scientific">bacterium (Candidatus Gribaldobacteria) CG_4_10_14_0_2_um_filter_41_16</name>
    <dbReference type="NCBI Taxonomy" id="2014265"/>
    <lineage>
        <taxon>Bacteria</taxon>
        <taxon>Candidatus Gribaldobacteria</taxon>
    </lineage>
</organism>
<dbReference type="PANTHER" id="PTHR23132:SF23">
    <property type="entry name" value="D-ALANINE--D-ALANINE LIGASE B"/>
    <property type="match status" value="1"/>
</dbReference>
<keyword evidence="3" id="KW-0067">ATP-binding</keyword>
<evidence type="ECO:0000313" key="5">
    <source>
        <dbReference type="EMBL" id="PJA01649.1"/>
    </source>
</evidence>
<keyword evidence="3" id="KW-0547">Nucleotide-binding</keyword>
<dbReference type="GO" id="GO:0046872">
    <property type="term" value="F:metal ion binding"/>
    <property type="evidence" value="ECO:0007669"/>
    <property type="project" value="InterPro"/>
</dbReference>
<dbReference type="EMBL" id="PFPR01000037">
    <property type="protein sequence ID" value="PJA01649.1"/>
    <property type="molecule type" value="Genomic_DNA"/>
</dbReference>
<dbReference type="Pfam" id="PF07478">
    <property type="entry name" value="Dala_Dala_lig_C"/>
    <property type="match status" value="1"/>
</dbReference>
<dbReference type="Gene3D" id="3.30.470.20">
    <property type="entry name" value="ATP-grasp fold, B domain"/>
    <property type="match status" value="1"/>
</dbReference>
<dbReference type="Proteomes" id="UP000229364">
    <property type="component" value="Unassembled WGS sequence"/>
</dbReference>
<dbReference type="GO" id="GO:0005524">
    <property type="term" value="F:ATP binding"/>
    <property type="evidence" value="ECO:0007669"/>
    <property type="project" value="UniProtKB-UniRule"/>
</dbReference>
<dbReference type="GO" id="GO:0008716">
    <property type="term" value="F:D-alanine-D-alanine ligase activity"/>
    <property type="evidence" value="ECO:0007669"/>
    <property type="project" value="InterPro"/>
</dbReference>
<comment type="caution">
    <text evidence="5">The sequence shown here is derived from an EMBL/GenBank/DDBJ whole genome shotgun (WGS) entry which is preliminary data.</text>
</comment>
<evidence type="ECO:0000256" key="3">
    <source>
        <dbReference type="PROSITE-ProRule" id="PRU00409"/>
    </source>
</evidence>
<dbReference type="Gene3D" id="3.40.50.20">
    <property type="match status" value="1"/>
</dbReference>
<dbReference type="InterPro" id="IPR011095">
    <property type="entry name" value="Dala_Dala_lig_C"/>
</dbReference>
<dbReference type="InterPro" id="IPR013815">
    <property type="entry name" value="ATP_grasp_subdomain_1"/>
</dbReference>
<evidence type="ECO:0000313" key="6">
    <source>
        <dbReference type="Proteomes" id="UP000229364"/>
    </source>
</evidence>